<evidence type="ECO:0000256" key="1">
    <source>
        <dbReference type="SAM" id="MobiDB-lite"/>
    </source>
</evidence>
<reference evidence="2 3" key="1">
    <citation type="journal article" date="2016" name="Mol. Biol. Evol.">
        <title>Comparative Genomics of Early-Diverging Mushroom-Forming Fungi Provides Insights into the Origins of Lignocellulose Decay Capabilities.</title>
        <authorList>
            <person name="Nagy L.G."/>
            <person name="Riley R."/>
            <person name="Tritt A."/>
            <person name="Adam C."/>
            <person name="Daum C."/>
            <person name="Floudas D."/>
            <person name="Sun H."/>
            <person name="Yadav J.S."/>
            <person name="Pangilinan J."/>
            <person name="Larsson K.H."/>
            <person name="Matsuura K."/>
            <person name="Barry K."/>
            <person name="Labutti K."/>
            <person name="Kuo R."/>
            <person name="Ohm R.A."/>
            <person name="Bhattacharya S.S."/>
            <person name="Shirouzu T."/>
            <person name="Yoshinaga Y."/>
            <person name="Martin F.M."/>
            <person name="Grigoriev I.V."/>
            <person name="Hibbett D.S."/>
        </authorList>
    </citation>
    <scope>NUCLEOTIDE SEQUENCE [LARGE SCALE GENOMIC DNA]</scope>
    <source>
        <strain evidence="2 3">L-15889</strain>
    </source>
</reference>
<evidence type="ECO:0000313" key="3">
    <source>
        <dbReference type="Proteomes" id="UP000076727"/>
    </source>
</evidence>
<feature type="region of interest" description="Disordered" evidence="1">
    <location>
        <begin position="102"/>
        <end position="149"/>
    </location>
</feature>
<keyword evidence="3" id="KW-1185">Reference proteome</keyword>
<name>A0A165KYD8_9APHY</name>
<feature type="region of interest" description="Disordered" evidence="1">
    <location>
        <begin position="243"/>
        <end position="268"/>
    </location>
</feature>
<proteinExistence type="predicted"/>
<organism evidence="2 3">
    <name type="scientific">Daedalea quercina L-15889</name>
    <dbReference type="NCBI Taxonomy" id="1314783"/>
    <lineage>
        <taxon>Eukaryota</taxon>
        <taxon>Fungi</taxon>
        <taxon>Dikarya</taxon>
        <taxon>Basidiomycota</taxon>
        <taxon>Agaricomycotina</taxon>
        <taxon>Agaricomycetes</taxon>
        <taxon>Polyporales</taxon>
        <taxon>Fomitopsis</taxon>
    </lineage>
</organism>
<dbReference type="EMBL" id="KV429159">
    <property type="protein sequence ID" value="KZT63754.1"/>
    <property type="molecule type" value="Genomic_DNA"/>
</dbReference>
<evidence type="ECO:0000313" key="2">
    <source>
        <dbReference type="EMBL" id="KZT63754.1"/>
    </source>
</evidence>
<sequence length="268" mass="29370">MDPPHPQCVLRPRVQDCLAAVHRLIREPDHRLEFYNYVGGLVAAERQAHEIRTNLSDLLTEGAQCLRLDLGIIPQERHDWDNLVWRITEEYVLLTILEEDTSDESGSGNELSMSRSGGSSPTPLRCHPTPGPIRTRPSPIRRPPPVFSVPLTHANYRASRPSQSSTSSEADEFIEDIAESDRPLLVIPPSLSNGFERHPPPGLAPLPQILMGPGGRSATDATRAAIESFPAPSITVTFAESPHLDIAPENAESQGSRTHTENNVAAGR</sequence>
<feature type="compositionally biased region" description="Polar residues" evidence="1">
    <location>
        <begin position="251"/>
        <end position="268"/>
    </location>
</feature>
<gene>
    <name evidence="2" type="ORF">DAEQUDRAFT_770321</name>
</gene>
<dbReference type="Proteomes" id="UP000076727">
    <property type="component" value="Unassembled WGS sequence"/>
</dbReference>
<feature type="compositionally biased region" description="Polar residues" evidence="1">
    <location>
        <begin position="104"/>
        <end position="122"/>
    </location>
</feature>
<protein>
    <submittedName>
        <fullName evidence="2">Uncharacterized protein</fullName>
    </submittedName>
</protein>
<dbReference type="AlphaFoldDB" id="A0A165KYD8"/>
<accession>A0A165KYD8</accession>